<accession>A0ABR7KT67</accession>
<proteinExistence type="predicted"/>
<dbReference type="EMBL" id="JACRYL010000010">
    <property type="protein sequence ID" value="MBC6111211.1"/>
    <property type="molecule type" value="Genomic_DNA"/>
</dbReference>
<comment type="caution">
    <text evidence="2">The sequence shown here is derived from an EMBL/GenBank/DDBJ whole genome shotgun (WGS) entry which is preliminary data.</text>
</comment>
<sequence length="98" mass="11117">MKKNKSKLKSQSANKKQKKELELTLTEKIKEVIAQFGKVKKSEKAIERFSKKMIKKLSIEINKDVAPIAEEKAPQVETKTKVTKPLVAKKPKAVVETK</sequence>
<evidence type="ECO:0000313" key="2">
    <source>
        <dbReference type="EMBL" id="MBC6111211.1"/>
    </source>
</evidence>
<gene>
    <name evidence="2" type="ORF">H7U22_12330</name>
</gene>
<reference evidence="2 3" key="1">
    <citation type="submission" date="2020-08" db="EMBL/GenBank/DDBJ databases">
        <authorList>
            <person name="Sun Q."/>
            <person name="Inoue M."/>
        </authorList>
    </citation>
    <scope>NUCLEOTIDE SEQUENCE [LARGE SCALE GENOMIC DNA]</scope>
    <source>
        <strain evidence="2 3">CCM 8938</strain>
    </source>
</reference>
<feature type="region of interest" description="Disordered" evidence="1">
    <location>
        <begin position="1"/>
        <end position="20"/>
    </location>
</feature>
<organism evidence="2 3">
    <name type="scientific">Pedobacter fastidiosus</name>
    <dbReference type="NCBI Taxonomy" id="2765361"/>
    <lineage>
        <taxon>Bacteria</taxon>
        <taxon>Pseudomonadati</taxon>
        <taxon>Bacteroidota</taxon>
        <taxon>Sphingobacteriia</taxon>
        <taxon>Sphingobacteriales</taxon>
        <taxon>Sphingobacteriaceae</taxon>
        <taxon>Pedobacter</taxon>
    </lineage>
</organism>
<evidence type="ECO:0008006" key="4">
    <source>
        <dbReference type="Google" id="ProtNLM"/>
    </source>
</evidence>
<dbReference type="RefSeq" id="WP_187071678.1">
    <property type="nucleotide sequence ID" value="NZ_JACRYL010000010.1"/>
</dbReference>
<name>A0ABR7KT67_9SPHI</name>
<keyword evidence="3" id="KW-1185">Reference proteome</keyword>
<evidence type="ECO:0000256" key="1">
    <source>
        <dbReference type="SAM" id="MobiDB-lite"/>
    </source>
</evidence>
<dbReference type="Proteomes" id="UP000652755">
    <property type="component" value="Unassembled WGS sequence"/>
</dbReference>
<protein>
    <recommendedName>
        <fullName evidence="4">Histone H1/5</fullName>
    </recommendedName>
</protein>
<evidence type="ECO:0000313" key="3">
    <source>
        <dbReference type="Proteomes" id="UP000652755"/>
    </source>
</evidence>